<dbReference type="EMBL" id="CM044708">
    <property type="protein sequence ID" value="KAI5647629.1"/>
    <property type="molecule type" value="Genomic_DNA"/>
</dbReference>
<organism evidence="1 2">
    <name type="scientific">Catharanthus roseus</name>
    <name type="common">Madagascar periwinkle</name>
    <name type="synonym">Vinca rosea</name>
    <dbReference type="NCBI Taxonomy" id="4058"/>
    <lineage>
        <taxon>Eukaryota</taxon>
        <taxon>Viridiplantae</taxon>
        <taxon>Streptophyta</taxon>
        <taxon>Embryophyta</taxon>
        <taxon>Tracheophyta</taxon>
        <taxon>Spermatophyta</taxon>
        <taxon>Magnoliopsida</taxon>
        <taxon>eudicotyledons</taxon>
        <taxon>Gunneridae</taxon>
        <taxon>Pentapetalae</taxon>
        <taxon>asterids</taxon>
        <taxon>lamiids</taxon>
        <taxon>Gentianales</taxon>
        <taxon>Apocynaceae</taxon>
        <taxon>Rauvolfioideae</taxon>
        <taxon>Vinceae</taxon>
        <taxon>Catharanthinae</taxon>
        <taxon>Catharanthus</taxon>
    </lineage>
</organism>
<gene>
    <name evidence="1" type="ORF">M9H77_33634</name>
</gene>
<keyword evidence="2" id="KW-1185">Reference proteome</keyword>
<reference evidence="2" key="1">
    <citation type="journal article" date="2023" name="Nat. Plants">
        <title>Single-cell RNA sequencing provides a high-resolution roadmap for understanding the multicellular compartmentation of specialized metabolism.</title>
        <authorList>
            <person name="Sun S."/>
            <person name="Shen X."/>
            <person name="Li Y."/>
            <person name="Li Y."/>
            <person name="Wang S."/>
            <person name="Li R."/>
            <person name="Zhang H."/>
            <person name="Shen G."/>
            <person name="Guo B."/>
            <person name="Wei J."/>
            <person name="Xu J."/>
            <person name="St-Pierre B."/>
            <person name="Chen S."/>
            <person name="Sun C."/>
        </authorList>
    </citation>
    <scope>NUCLEOTIDE SEQUENCE [LARGE SCALE GENOMIC DNA]</scope>
</reference>
<protein>
    <submittedName>
        <fullName evidence="1">Uncharacterized protein</fullName>
    </submittedName>
</protein>
<evidence type="ECO:0000313" key="1">
    <source>
        <dbReference type="EMBL" id="KAI5647629.1"/>
    </source>
</evidence>
<accession>A0ACB9ZJ12</accession>
<dbReference type="Proteomes" id="UP001060085">
    <property type="component" value="Linkage Group LG08"/>
</dbReference>
<evidence type="ECO:0000313" key="2">
    <source>
        <dbReference type="Proteomes" id="UP001060085"/>
    </source>
</evidence>
<comment type="caution">
    <text evidence="1">The sequence shown here is derived from an EMBL/GenBank/DDBJ whole genome shotgun (WGS) entry which is preliminary data.</text>
</comment>
<proteinExistence type="predicted"/>
<name>A0ACB9ZJ12_CATRO</name>
<sequence>MAPYHLDEIILVQNIDVEGKKYDKVSRIDARNEGGEIYMQLDVHSEIYPMRAKEKYRMLLSETLSLDGSASYPEGKQKSLADKFEYVMHGLLYKISEEKSKAETKVTAFISFGGLQLMVKAPYSKMIRFRVDQRLFLLLRKMNDV</sequence>